<sequence length="510" mass="55544">MVVNGADGDVLPVPRPAPRWKLRTALALAVVAALVAGGLKAYDEWFVQCADGVRKRGPDDECIGVTDGAHHFDKSLKGVMERIEEANKEVEKSKKPWVSIGYVEPMTLGPGDKGRDSIRQELEGAYLAQRELNDPSGGHGDTPQIKLLPANPGRGSGQWAPLVDQLAGMTDGKHPMVAVAGFGQSLHTTKKAVEELRKRKVPMVGSTVTADQLSDPERLGFFRAVAPNSDQTSAMAKYLKGLQRGKKDFRIQVIKDRNADDIYSASLLRGFDKAVKKAGLELDTIDLPFVSRGEAVPNSLEAVADKLCGQPELPDAVYFAGRGRDMKGFIESAAATGRPCPVTVYSADDTIGLFFDIPWRKKTNEYEKFLKSWERSEIRIKYTALAHPDASPDVYPGGKANPFDAFRDAYAERFGGVRDLLNGQAMLGHDAVLAVGTAIRDAAGQDGRGKVNKDSVRELLVQINGRHALAGASGKIDFDDAGNPRNKPQPLVELRPRTRDEHEYLRVLTP</sequence>
<reference evidence="2 3" key="1">
    <citation type="submission" date="2018-07" db="EMBL/GenBank/DDBJ databases">
        <title>Draft genome of the type strain Streptomyces armeniacus ATCC 15676.</title>
        <authorList>
            <person name="Labana P."/>
            <person name="Gosse J.T."/>
            <person name="Boddy C.N."/>
        </authorList>
    </citation>
    <scope>NUCLEOTIDE SEQUENCE [LARGE SCALE GENOMIC DNA]</scope>
    <source>
        <strain evidence="2 3">ATCC 15676</strain>
    </source>
</reference>
<dbReference type="KEGG" id="sarm:DVA86_27515"/>
<dbReference type="CDD" id="cd06268">
    <property type="entry name" value="PBP1_ABC_transporter_LIVBP-like"/>
    <property type="match status" value="1"/>
</dbReference>
<dbReference type="EMBL" id="CP031320">
    <property type="protein sequence ID" value="AXK35821.1"/>
    <property type="molecule type" value="Genomic_DNA"/>
</dbReference>
<dbReference type="SUPFAM" id="SSF53822">
    <property type="entry name" value="Periplasmic binding protein-like I"/>
    <property type="match status" value="1"/>
</dbReference>
<keyword evidence="3" id="KW-1185">Reference proteome</keyword>
<gene>
    <name evidence="2" type="ORF">DVA86_27515</name>
</gene>
<feature type="region of interest" description="Disordered" evidence="1">
    <location>
        <begin position="474"/>
        <end position="498"/>
    </location>
</feature>
<dbReference type="Proteomes" id="UP000254425">
    <property type="component" value="Chromosome"/>
</dbReference>
<proteinExistence type="predicted"/>
<dbReference type="InterPro" id="IPR028082">
    <property type="entry name" value="Peripla_BP_I"/>
</dbReference>
<dbReference type="InterPro" id="IPR051010">
    <property type="entry name" value="BCAA_transport"/>
</dbReference>
<dbReference type="PANTHER" id="PTHR30483">
    <property type="entry name" value="LEUCINE-SPECIFIC-BINDING PROTEIN"/>
    <property type="match status" value="1"/>
</dbReference>
<accession>A0A345XW05</accession>
<evidence type="ECO:0000256" key="1">
    <source>
        <dbReference type="SAM" id="MobiDB-lite"/>
    </source>
</evidence>
<organism evidence="2 3">
    <name type="scientific">Streptomyces armeniacus</name>
    <dbReference type="NCBI Taxonomy" id="83291"/>
    <lineage>
        <taxon>Bacteria</taxon>
        <taxon>Bacillati</taxon>
        <taxon>Actinomycetota</taxon>
        <taxon>Actinomycetes</taxon>
        <taxon>Kitasatosporales</taxon>
        <taxon>Streptomycetaceae</taxon>
        <taxon>Streptomyces</taxon>
    </lineage>
</organism>
<dbReference type="PANTHER" id="PTHR30483:SF6">
    <property type="entry name" value="PERIPLASMIC BINDING PROTEIN OF ABC TRANSPORTER FOR NATURAL AMINO ACIDS"/>
    <property type="match status" value="1"/>
</dbReference>
<evidence type="ECO:0000313" key="2">
    <source>
        <dbReference type="EMBL" id="AXK35821.1"/>
    </source>
</evidence>
<evidence type="ECO:0000313" key="3">
    <source>
        <dbReference type="Proteomes" id="UP000254425"/>
    </source>
</evidence>
<dbReference type="Gene3D" id="3.40.50.2300">
    <property type="match status" value="2"/>
</dbReference>
<dbReference type="AlphaFoldDB" id="A0A345XW05"/>
<protein>
    <submittedName>
        <fullName evidence="2">ABC transporter substrate-binding protein</fullName>
    </submittedName>
</protein>
<name>A0A345XW05_9ACTN</name>